<reference evidence="2 3" key="1">
    <citation type="submission" date="2018-03" db="EMBL/GenBank/DDBJ databases">
        <title>Bacteriophage NCPPB3778 and a type I-E CRISPR drive the evolution of the US Biological Select Agent, Rathayibacter toxicus.</title>
        <authorList>
            <person name="Davis E.W.II."/>
            <person name="Tabima J.F."/>
            <person name="Weisberg A.J."/>
            <person name="Dantas Lopes L."/>
            <person name="Wiseman M.S."/>
            <person name="Wiseman M.S."/>
            <person name="Pupko T."/>
            <person name="Belcher M.S."/>
            <person name="Sechler A.J."/>
            <person name="Tancos M.A."/>
            <person name="Schroeder B.K."/>
            <person name="Murray T.D."/>
            <person name="Luster D.G."/>
            <person name="Schneider W.L."/>
            <person name="Rogers E."/>
            <person name="Andreote F.D."/>
            <person name="Grunwald N.J."/>
            <person name="Putnam M.L."/>
            <person name="Chang J.H."/>
        </authorList>
    </citation>
    <scope>NUCLEOTIDE SEQUENCE [LARGE SCALE GENOMIC DNA]</scope>
    <source>
        <strain evidence="2 3">DSM 15932</strain>
    </source>
</reference>
<organism evidence="2 3">
    <name type="scientific">Rathayibacter festucae DSM 15932</name>
    <dbReference type="NCBI Taxonomy" id="1328866"/>
    <lineage>
        <taxon>Bacteria</taxon>
        <taxon>Bacillati</taxon>
        <taxon>Actinomycetota</taxon>
        <taxon>Actinomycetes</taxon>
        <taxon>Micrococcales</taxon>
        <taxon>Microbacteriaceae</taxon>
        <taxon>Rathayibacter</taxon>
    </lineage>
</organism>
<keyword evidence="1" id="KW-0175">Coiled coil</keyword>
<feature type="coiled-coil region" evidence="1">
    <location>
        <begin position="9"/>
        <end position="36"/>
    </location>
</feature>
<dbReference type="KEGG" id="rfs:C1I64_11605"/>
<sequence>MPRVKQTLSDEQTTRLRAAQRSLEDAEAELHDVVRDLLNEGASIRELAAAAEISTNTVQKWKRSE</sequence>
<gene>
    <name evidence="2" type="ORF">C1I64_11605</name>
</gene>
<evidence type="ECO:0000313" key="2">
    <source>
        <dbReference type="EMBL" id="AZZ52622.1"/>
    </source>
</evidence>
<accession>A0A3T0T231</accession>
<dbReference type="SUPFAM" id="SSF48295">
    <property type="entry name" value="TrpR-like"/>
    <property type="match status" value="1"/>
</dbReference>
<protein>
    <submittedName>
        <fullName evidence="2">Uncharacterized protein</fullName>
    </submittedName>
</protein>
<dbReference type="RefSeq" id="WP_127887307.1">
    <property type="nucleotide sequence ID" value="NZ_CP028137.1"/>
</dbReference>
<dbReference type="AlphaFoldDB" id="A0A3T0T231"/>
<name>A0A3T0T231_9MICO</name>
<dbReference type="EMBL" id="CP028137">
    <property type="protein sequence ID" value="AZZ52622.1"/>
    <property type="molecule type" value="Genomic_DNA"/>
</dbReference>
<dbReference type="InterPro" id="IPR010921">
    <property type="entry name" value="Trp_repressor/repl_initiator"/>
</dbReference>
<evidence type="ECO:0000256" key="1">
    <source>
        <dbReference type="SAM" id="Coils"/>
    </source>
</evidence>
<dbReference type="Proteomes" id="UP000285317">
    <property type="component" value="Chromosome"/>
</dbReference>
<proteinExistence type="predicted"/>
<evidence type="ECO:0000313" key="3">
    <source>
        <dbReference type="Proteomes" id="UP000285317"/>
    </source>
</evidence>
<dbReference type="GO" id="GO:0043565">
    <property type="term" value="F:sequence-specific DNA binding"/>
    <property type="evidence" value="ECO:0007669"/>
    <property type="project" value="InterPro"/>
</dbReference>